<gene>
    <name evidence="8" type="ORF">IDM40_19565</name>
</gene>
<evidence type="ECO:0000256" key="3">
    <source>
        <dbReference type="ARBA" id="ARBA00012663"/>
    </source>
</evidence>
<dbReference type="Gene3D" id="3.30.379.10">
    <property type="entry name" value="Chitobiase/beta-hexosaminidase domain 2-like"/>
    <property type="match status" value="1"/>
</dbReference>
<dbReference type="SUPFAM" id="SSF55545">
    <property type="entry name" value="beta-N-acetylhexosaminidase-like domain"/>
    <property type="match status" value="1"/>
</dbReference>
<dbReference type="InterPro" id="IPR015883">
    <property type="entry name" value="Glyco_hydro_20_cat"/>
</dbReference>
<dbReference type="SUPFAM" id="SSF51445">
    <property type="entry name" value="(Trans)glycosidases"/>
    <property type="match status" value="1"/>
</dbReference>
<feature type="domain" description="Beta-hexosaminidase bacterial type N-terminal" evidence="7">
    <location>
        <begin position="14"/>
        <end position="150"/>
    </location>
</feature>
<name>A0ABR9PAK8_9ACTN</name>
<dbReference type="InterPro" id="IPR015882">
    <property type="entry name" value="HEX_bac_N"/>
</dbReference>
<dbReference type="EC" id="3.2.1.52" evidence="3"/>
<keyword evidence="4" id="KW-0378">Hydrolase</keyword>
<dbReference type="PANTHER" id="PTHR22600">
    <property type="entry name" value="BETA-HEXOSAMINIDASE"/>
    <property type="match status" value="1"/>
</dbReference>
<evidence type="ECO:0000259" key="6">
    <source>
        <dbReference type="Pfam" id="PF00728"/>
    </source>
</evidence>
<dbReference type="InterPro" id="IPR029018">
    <property type="entry name" value="Hex-like_dom2"/>
</dbReference>
<feature type="domain" description="Glycoside hydrolase family 20 catalytic" evidence="6">
    <location>
        <begin position="154"/>
        <end position="499"/>
    </location>
</feature>
<evidence type="ECO:0000256" key="2">
    <source>
        <dbReference type="ARBA" id="ARBA00006285"/>
    </source>
</evidence>
<evidence type="ECO:0000313" key="9">
    <source>
        <dbReference type="Proteomes" id="UP000806528"/>
    </source>
</evidence>
<dbReference type="Pfam" id="PF02838">
    <property type="entry name" value="Glyco_hydro_20b"/>
    <property type="match status" value="1"/>
</dbReference>
<sequence>MQTPPETDVHAELPRVVPAPFRDRTAEPVRVGVGGRLTLAGADPEAADWFTRSADRLHGLRVEAVRENAGVRVFPAADPAEFAAVAPATGVDPRPVPGADERHALEIAEDRIVVRAAGAEGAFRALTSLVQLLTVDAAGGVWAPRGTVVDGPRYTWRSLSLDVVRHWFTVQEVRRVVDLMALYKFNVLHLHLTDSQGWSLESRRWPELTRPRPDGTRRYYTREEFAGLVAHAAHHHVTVVPEVDLPGHTGAAFDAYPELHGDIPPIHPRARFLHPDSEAALGFARDVLEEFAELTPGRFLHLGGDEPFGMLHDDYVRFVEHTHRSLRATGKRAVGWQETARAGVLDGEDVLQYWIGAPDEFDAEGIKAQVPPEYHAVVDRAAESFRISPGDAPAAVRAGVPVLVAPNSRLYLDRSYADACADPAQENDRERLGLPAYEPITVADTFAWDPDDTAESAAPGACVAGVEAAVWGETMTGFDDLAFLLLPRLPGVAEKAWTRRRTEWAGHRRSLAAHRAFWDALGFGNHFRPAD</sequence>
<evidence type="ECO:0000256" key="1">
    <source>
        <dbReference type="ARBA" id="ARBA00001231"/>
    </source>
</evidence>
<dbReference type="Gene3D" id="3.20.20.80">
    <property type="entry name" value="Glycosidases"/>
    <property type="match status" value="1"/>
</dbReference>
<keyword evidence="5" id="KW-0326">Glycosidase</keyword>
<keyword evidence="9" id="KW-1185">Reference proteome</keyword>
<dbReference type="Proteomes" id="UP000806528">
    <property type="component" value="Unassembled WGS sequence"/>
</dbReference>
<evidence type="ECO:0000313" key="8">
    <source>
        <dbReference type="EMBL" id="MBE3000873.1"/>
    </source>
</evidence>
<dbReference type="PRINTS" id="PR00738">
    <property type="entry name" value="GLHYDRLASE20"/>
</dbReference>
<proteinExistence type="inferred from homology"/>
<dbReference type="Pfam" id="PF00728">
    <property type="entry name" value="Glyco_hydro_20"/>
    <property type="match status" value="1"/>
</dbReference>
<dbReference type="PANTHER" id="PTHR22600:SF57">
    <property type="entry name" value="BETA-N-ACETYLHEXOSAMINIDASE"/>
    <property type="match status" value="1"/>
</dbReference>
<comment type="caution">
    <text evidence="8">The sequence shown here is derived from an EMBL/GenBank/DDBJ whole genome shotgun (WGS) entry which is preliminary data.</text>
</comment>
<dbReference type="InterPro" id="IPR025705">
    <property type="entry name" value="Beta_hexosaminidase_sua/sub"/>
</dbReference>
<accession>A0ABR9PAK8</accession>
<evidence type="ECO:0000256" key="5">
    <source>
        <dbReference type="ARBA" id="ARBA00023295"/>
    </source>
</evidence>
<dbReference type="EMBL" id="JADBGI010000018">
    <property type="protein sequence ID" value="MBE3000873.1"/>
    <property type="molecule type" value="Genomic_DNA"/>
</dbReference>
<evidence type="ECO:0000259" key="7">
    <source>
        <dbReference type="Pfam" id="PF02838"/>
    </source>
</evidence>
<comment type="similarity">
    <text evidence="2">Belongs to the glycosyl hydrolase 20 family.</text>
</comment>
<reference evidence="8 9" key="1">
    <citation type="submission" date="2020-09" db="EMBL/GenBank/DDBJ databases">
        <title>Diversity and distribution of actinomycetes associated with coral in the coast of Hainan.</title>
        <authorList>
            <person name="Li F."/>
        </authorList>
    </citation>
    <scope>NUCLEOTIDE SEQUENCE [LARGE SCALE GENOMIC DNA]</scope>
    <source>
        <strain evidence="8 9">HNM0947</strain>
    </source>
</reference>
<protein>
    <recommendedName>
        <fullName evidence="3">beta-N-acetylhexosaminidase</fullName>
        <ecNumber evidence="3">3.2.1.52</ecNumber>
    </recommendedName>
</protein>
<organism evidence="8 9">
    <name type="scientific">Nocardiopsis coralli</name>
    <dbReference type="NCBI Taxonomy" id="2772213"/>
    <lineage>
        <taxon>Bacteria</taxon>
        <taxon>Bacillati</taxon>
        <taxon>Actinomycetota</taxon>
        <taxon>Actinomycetes</taxon>
        <taxon>Streptosporangiales</taxon>
        <taxon>Nocardiopsidaceae</taxon>
        <taxon>Nocardiopsis</taxon>
    </lineage>
</organism>
<comment type="catalytic activity">
    <reaction evidence="1">
        <text>Hydrolysis of terminal non-reducing N-acetyl-D-hexosamine residues in N-acetyl-beta-D-hexosaminides.</text>
        <dbReference type="EC" id="3.2.1.52"/>
    </reaction>
</comment>
<evidence type="ECO:0000256" key="4">
    <source>
        <dbReference type="ARBA" id="ARBA00022801"/>
    </source>
</evidence>
<dbReference type="InterPro" id="IPR017853">
    <property type="entry name" value="GH"/>
</dbReference>